<evidence type="ECO:0000313" key="1">
    <source>
        <dbReference type="EMBL" id="MEE1673119.1"/>
    </source>
</evidence>
<proteinExistence type="predicted"/>
<dbReference type="EMBL" id="JAYDYW010000004">
    <property type="protein sequence ID" value="MEE1673119.1"/>
    <property type="molecule type" value="Genomic_DNA"/>
</dbReference>
<organism evidence="1 2">
    <name type="scientific">Agarivorans aestuarii</name>
    <dbReference type="NCBI Taxonomy" id="1563703"/>
    <lineage>
        <taxon>Bacteria</taxon>
        <taxon>Pseudomonadati</taxon>
        <taxon>Pseudomonadota</taxon>
        <taxon>Gammaproteobacteria</taxon>
        <taxon>Alteromonadales</taxon>
        <taxon>Alteromonadaceae</taxon>
        <taxon>Agarivorans</taxon>
    </lineage>
</organism>
<accession>A0ABU7G1R9</accession>
<dbReference type="RefSeq" id="WP_329774486.1">
    <property type="nucleotide sequence ID" value="NZ_JAYDYW010000004.1"/>
</dbReference>
<dbReference type="Proteomes" id="UP001310248">
    <property type="component" value="Unassembled WGS sequence"/>
</dbReference>
<evidence type="ECO:0000313" key="2">
    <source>
        <dbReference type="Proteomes" id="UP001310248"/>
    </source>
</evidence>
<dbReference type="PROSITE" id="PS51257">
    <property type="entry name" value="PROKAR_LIPOPROTEIN"/>
    <property type="match status" value="1"/>
</dbReference>
<evidence type="ECO:0008006" key="3">
    <source>
        <dbReference type="Google" id="ProtNLM"/>
    </source>
</evidence>
<keyword evidence="2" id="KW-1185">Reference proteome</keyword>
<reference evidence="2" key="1">
    <citation type="submission" date="2023-07" db="EMBL/GenBank/DDBJ databases">
        <title>Draft genome sequence of Agarivorans aestuarii strain ZMCS4, a CAZymes producing bacteria isolated from the marine brown algae Clodostephus spongiosus.</title>
        <authorList>
            <person name="Lorente B."/>
            <person name="Cabral C."/>
            <person name="Frias J."/>
            <person name="Faria J."/>
            <person name="Toubarro D."/>
        </authorList>
    </citation>
    <scope>NUCLEOTIDE SEQUENCE [LARGE SCALE GENOMIC DNA]</scope>
    <source>
        <strain evidence="2">ZMCS4</strain>
    </source>
</reference>
<name>A0ABU7G1R9_9ALTE</name>
<gene>
    <name evidence="1" type="ORF">SNR37_002532</name>
</gene>
<sequence>MNTFTYRVFGYVLPVYIIAGCSQQFSQTDSAYQQAVKQAAFPQAQDVSTSLFAINANNELLQWNEQGDKLLVLTWKNQNAIDKFILPNSHSSTNPNYPIWVSLAPQLQQFCSQYLADNKSALQSDLELRLKQYLGLDPSWNYDAFVELYVAPEDLFRPCVDPEVDDNSCHLDASQIASEVKGINNYQGFYQALYFKSFRESAGVPWTGLGYTYDWGNPQSRQGASEYIIAPGAEYQVHAVIPTEQYCR</sequence>
<protein>
    <recommendedName>
        <fullName evidence="3">Lipoprotein</fullName>
    </recommendedName>
</protein>
<comment type="caution">
    <text evidence="1">The sequence shown here is derived from an EMBL/GenBank/DDBJ whole genome shotgun (WGS) entry which is preliminary data.</text>
</comment>